<feature type="transmembrane region" description="Helical" evidence="9">
    <location>
        <begin position="207"/>
        <end position="224"/>
    </location>
</feature>
<name>A0AAN7BFQ2_9PEZI</name>
<evidence type="ECO:0000256" key="7">
    <source>
        <dbReference type="ARBA" id="ARBA00023177"/>
    </source>
</evidence>
<comment type="similarity">
    <text evidence="2">Belongs to the ammonia transporter channel (TC 1.A.11.2) family.</text>
</comment>
<feature type="transmembrane region" description="Helical" evidence="9">
    <location>
        <begin position="291"/>
        <end position="312"/>
    </location>
</feature>
<evidence type="ECO:0000256" key="5">
    <source>
        <dbReference type="ARBA" id="ARBA00022989"/>
    </source>
</evidence>
<dbReference type="GO" id="GO:0008519">
    <property type="term" value="F:ammonium channel activity"/>
    <property type="evidence" value="ECO:0007669"/>
    <property type="project" value="InterPro"/>
</dbReference>
<evidence type="ECO:0000259" key="10">
    <source>
        <dbReference type="Pfam" id="PF00909"/>
    </source>
</evidence>
<keyword evidence="12" id="KW-1185">Reference proteome</keyword>
<dbReference type="AlphaFoldDB" id="A0AAN7BFQ2"/>
<evidence type="ECO:0000256" key="6">
    <source>
        <dbReference type="ARBA" id="ARBA00023136"/>
    </source>
</evidence>
<protein>
    <submittedName>
        <fullName evidence="11">Ammonium transporter</fullName>
    </submittedName>
</protein>
<dbReference type="PANTHER" id="PTHR43029">
    <property type="entry name" value="AMMONIUM TRANSPORTER MEP2"/>
    <property type="match status" value="1"/>
</dbReference>
<sequence length="641" mass="69791">MATLTLAELPQAATTTASVVAYEDVLRHPEKYYHAADIVWMMMASALVFIMIPALSLIYSGLGNRSFALTLFRLPMVTASFIGLQWALWGYLVTFTDSKLASNWWGGDNQAGVLRNVVAMPISTGDGPDTSAVIPELVFAIYEGMFAAFTAAVVCGGTMHRARPRRFIIFISIWSLLVYDPVARWSWSSKGWLRELGSLDFAGGTPVHIVSGTTVGAFAVFCSIESRGSRSLAGCIGDAVKRLWQRVRHFLYGVWSFVRIGVLLCSCGRLYVPEGEDQPTEPPKNVGPESFPFNINFVVLGTALLWFGWAGFNGGSALGGNLRAVSAWASTHVAACAGGVTGMLWIWMMKGESMPEDEFGMDDGPTDEAKRNRVMARQAFDRLSVFFFCDGAISGLVAITPAAGYVPVWSAPIFGMVGALCVNFLKKETELLLRHDPLQIFAVHTGGGVVGMVLTAVFVDESTIGLDGHSTIPHPEYSKGQRVGYQLADVAAGIGYTFFMTLGILYVMKMISVLFSGKSWSQTGSDGVMSLYTDAFEASVQQQWRGDVDVEGRPFSKKVLAPTPPPPLSPGMDSSRHHPPERPPREDIHMEHLEHLATIRNLPSPPRSANSVGQVVPPWNEIPGTHELPPWPSPFSAMSRQ</sequence>
<accession>A0AAN7BFQ2</accession>
<dbReference type="InterPro" id="IPR029020">
    <property type="entry name" value="Ammonium/urea_transptr"/>
</dbReference>
<dbReference type="Gene3D" id="1.10.3430.10">
    <property type="entry name" value="Ammonium transporter AmtB like domains"/>
    <property type="match status" value="1"/>
</dbReference>
<evidence type="ECO:0000256" key="4">
    <source>
        <dbReference type="ARBA" id="ARBA00022692"/>
    </source>
</evidence>
<feature type="compositionally biased region" description="Basic and acidic residues" evidence="8">
    <location>
        <begin position="574"/>
        <end position="586"/>
    </location>
</feature>
<dbReference type="EMBL" id="MU865466">
    <property type="protein sequence ID" value="KAK4222533.1"/>
    <property type="molecule type" value="Genomic_DNA"/>
</dbReference>
<evidence type="ECO:0000256" key="9">
    <source>
        <dbReference type="SAM" id="Phobius"/>
    </source>
</evidence>
<dbReference type="InterPro" id="IPR024041">
    <property type="entry name" value="NH4_transpt_AmtB-like_dom"/>
</dbReference>
<feature type="transmembrane region" description="Helical" evidence="9">
    <location>
        <begin position="250"/>
        <end position="271"/>
    </location>
</feature>
<feature type="region of interest" description="Disordered" evidence="8">
    <location>
        <begin position="556"/>
        <end position="586"/>
    </location>
</feature>
<evidence type="ECO:0000256" key="1">
    <source>
        <dbReference type="ARBA" id="ARBA00004141"/>
    </source>
</evidence>
<dbReference type="InterPro" id="IPR001905">
    <property type="entry name" value="Ammonium_transpt"/>
</dbReference>
<dbReference type="PANTHER" id="PTHR43029:SF10">
    <property type="entry name" value="AMMONIUM TRANSPORTER MEP2"/>
    <property type="match status" value="1"/>
</dbReference>
<keyword evidence="4 9" id="KW-0812">Transmembrane</keyword>
<feature type="region of interest" description="Disordered" evidence="8">
    <location>
        <begin position="601"/>
        <end position="641"/>
    </location>
</feature>
<comment type="subcellular location">
    <subcellularLocation>
        <location evidence="1">Membrane</location>
        <topology evidence="1">Multi-pass membrane protein</topology>
    </subcellularLocation>
</comment>
<proteinExistence type="inferred from homology"/>
<dbReference type="Pfam" id="PF00909">
    <property type="entry name" value="Ammonium_transp"/>
    <property type="match status" value="3"/>
</dbReference>
<evidence type="ECO:0000313" key="11">
    <source>
        <dbReference type="EMBL" id="KAK4222533.1"/>
    </source>
</evidence>
<feature type="domain" description="Ammonium transporter AmtB-like" evidence="10">
    <location>
        <begin position="39"/>
        <end position="224"/>
    </location>
</feature>
<keyword evidence="3" id="KW-0813">Transport</keyword>
<feature type="transmembrane region" description="Helical" evidence="9">
    <location>
        <begin position="71"/>
        <end position="92"/>
    </location>
</feature>
<keyword evidence="5 9" id="KW-1133">Transmembrane helix</keyword>
<feature type="transmembrane region" description="Helical" evidence="9">
    <location>
        <begin position="490"/>
        <end position="508"/>
    </location>
</feature>
<feature type="domain" description="Ammonium transporter AmtB-like" evidence="10">
    <location>
        <begin position="291"/>
        <end position="351"/>
    </location>
</feature>
<feature type="transmembrane region" description="Helical" evidence="9">
    <location>
        <begin position="437"/>
        <end position="459"/>
    </location>
</feature>
<dbReference type="GO" id="GO:0005886">
    <property type="term" value="C:plasma membrane"/>
    <property type="evidence" value="ECO:0007669"/>
    <property type="project" value="TreeGrafter"/>
</dbReference>
<evidence type="ECO:0000313" key="12">
    <source>
        <dbReference type="Proteomes" id="UP001301958"/>
    </source>
</evidence>
<evidence type="ECO:0000256" key="2">
    <source>
        <dbReference type="ARBA" id="ARBA00005887"/>
    </source>
</evidence>
<feature type="domain" description="Ammonium transporter AmtB-like" evidence="10">
    <location>
        <begin position="381"/>
        <end position="515"/>
    </location>
</feature>
<feature type="transmembrane region" description="Helical" evidence="9">
    <location>
        <begin position="167"/>
        <end position="187"/>
    </location>
</feature>
<reference evidence="11" key="1">
    <citation type="journal article" date="2023" name="Mol. Phylogenet. Evol.">
        <title>Genome-scale phylogeny and comparative genomics of the fungal order Sordariales.</title>
        <authorList>
            <person name="Hensen N."/>
            <person name="Bonometti L."/>
            <person name="Westerberg I."/>
            <person name="Brannstrom I.O."/>
            <person name="Guillou S."/>
            <person name="Cros-Aarteil S."/>
            <person name="Calhoun S."/>
            <person name="Haridas S."/>
            <person name="Kuo A."/>
            <person name="Mondo S."/>
            <person name="Pangilinan J."/>
            <person name="Riley R."/>
            <person name="LaButti K."/>
            <person name="Andreopoulos B."/>
            <person name="Lipzen A."/>
            <person name="Chen C."/>
            <person name="Yan M."/>
            <person name="Daum C."/>
            <person name="Ng V."/>
            <person name="Clum A."/>
            <person name="Steindorff A."/>
            <person name="Ohm R.A."/>
            <person name="Martin F."/>
            <person name="Silar P."/>
            <person name="Natvig D.O."/>
            <person name="Lalanne C."/>
            <person name="Gautier V."/>
            <person name="Ament-Velasquez S.L."/>
            <person name="Kruys A."/>
            <person name="Hutchinson M.I."/>
            <person name="Powell A.J."/>
            <person name="Barry K."/>
            <person name="Miller A.N."/>
            <person name="Grigoriev I.V."/>
            <person name="Debuchy R."/>
            <person name="Gladieux P."/>
            <person name="Hiltunen Thoren M."/>
            <person name="Johannesson H."/>
        </authorList>
    </citation>
    <scope>NUCLEOTIDE SEQUENCE</scope>
    <source>
        <strain evidence="11">CBS 990.96</strain>
    </source>
</reference>
<keyword evidence="6 9" id="KW-0472">Membrane</keyword>
<feature type="transmembrane region" description="Helical" evidence="9">
    <location>
        <begin position="406"/>
        <end position="425"/>
    </location>
</feature>
<gene>
    <name evidence="11" type="ORF">QBC38DRAFT_489607</name>
</gene>
<evidence type="ECO:0000256" key="8">
    <source>
        <dbReference type="SAM" id="MobiDB-lite"/>
    </source>
</evidence>
<dbReference type="Proteomes" id="UP001301958">
    <property type="component" value="Unassembled WGS sequence"/>
</dbReference>
<feature type="transmembrane region" description="Helical" evidence="9">
    <location>
        <begin position="324"/>
        <end position="348"/>
    </location>
</feature>
<dbReference type="SUPFAM" id="SSF111352">
    <property type="entry name" value="Ammonium transporter"/>
    <property type="match status" value="2"/>
</dbReference>
<organism evidence="11 12">
    <name type="scientific">Podospora fimiseda</name>
    <dbReference type="NCBI Taxonomy" id="252190"/>
    <lineage>
        <taxon>Eukaryota</taxon>
        <taxon>Fungi</taxon>
        <taxon>Dikarya</taxon>
        <taxon>Ascomycota</taxon>
        <taxon>Pezizomycotina</taxon>
        <taxon>Sordariomycetes</taxon>
        <taxon>Sordariomycetidae</taxon>
        <taxon>Sordariales</taxon>
        <taxon>Podosporaceae</taxon>
        <taxon>Podospora</taxon>
    </lineage>
</organism>
<keyword evidence="7" id="KW-0924">Ammonia transport</keyword>
<comment type="caution">
    <text evidence="11">The sequence shown here is derived from an EMBL/GenBank/DDBJ whole genome shotgun (WGS) entry which is preliminary data.</text>
</comment>
<feature type="transmembrane region" description="Helical" evidence="9">
    <location>
        <begin position="137"/>
        <end position="155"/>
    </location>
</feature>
<evidence type="ECO:0000256" key="3">
    <source>
        <dbReference type="ARBA" id="ARBA00022448"/>
    </source>
</evidence>
<feature type="transmembrane region" description="Helical" evidence="9">
    <location>
        <begin position="38"/>
        <end position="59"/>
    </location>
</feature>
<reference evidence="11" key="2">
    <citation type="submission" date="2023-05" db="EMBL/GenBank/DDBJ databases">
        <authorList>
            <consortium name="Lawrence Berkeley National Laboratory"/>
            <person name="Steindorff A."/>
            <person name="Hensen N."/>
            <person name="Bonometti L."/>
            <person name="Westerberg I."/>
            <person name="Brannstrom I.O."/>
            <person name="Guillou S."/>
            <person name="Cros-Aarteil S."/>
            <person name="Calhoun S."/>
            <person name="Haridas S."/>
            <person name="Kuo A."/>
            <person name="Mondo S."/>
            <person name="Pangilinan J."/>
            <person name="Riley R."/>
            <person name="Labutti K."/>
            <person name="Andreopoulos B."/>
            <person name="Lipzen A."/>
            <person name="Chen C."/>
            <person name="Yanf M."/>
            <person name="Daum C."/>
            <person name="Ng V."/>
            <person name="Clum A."/>
            <person name="Ohm R."/>
            <person name="Martin F."/>
            <person name="Silar P."/>
            <person name="Natvig D."/>
            <person name="Lalanne C."/>
            <person name="Gautier V."/>
            <person name="Ament-Velasquez S.L."/>
            <person name="Kruys A."/>
            <person name="Hutchinson M.I."/>
            <person name="Powell A.J."/>
            <person name="Barry K."/>
            <person name="Miller A.N."/>
            <person name="Grigoriev I.V."/>
            <person name="Debuchy R."/>
            <person name="Gladieux P."/>
            <person name="Thoren M.H."/>
            <person name="Johannesson H."/>
        </authorList>
    </citation>
    <scope>NUCLEOTIDE SEQUENCE</scope>
    <source>
        <strain evidence="11">CBS 990.96</strain>
    </source>
</reference>